<dbReference type="VEuPathDB" id="TrichDB:TRFO_11408"/>
<proteinExistence type="inferred from homology"/>
<dbReference type="OrthoDB" id="381190at2759"/>
<dbReference type="SUPFAM" id="SSF48371">
    <property type="entry name" value="ARM repeat"/>
    <property type="match status" value="2"/>
</dbReference>
<dbReference type="PROSITE" id="PS00916">
    <property type="entry name" value="PI3_4_KINASE_2"/>
    <property type="match status" value="1"/>
</dbReference>
<dbReference type="EMBL" id="MLAK01001348">
    <property type="protein sequence ID" value="OHS94120.1"/>
    <property type="molecule type" value="Genomic_DNA"/>
</dbReference>
<dbReference type="SMART" id="SM00146">
    <property type="entry name" value="PI3Kc"/>
    <property type="match status" value="1"/>
</dbReference>
<dbReference type="GO" id="GO:0044877">
    <property type="term" value="F:protein-containing complex binding"/>
    <property type="evidence" value="ECO:0007669"/>
    <property type="project" value="InterPro"/>
</dbReference>
<keyword evidence="6" id="KW-0418">Kinase</keyword>
<comment type="catalytic activity">
    <reaction evidence="9">
        <text>L-seryl-[protein] + ATP = O-phospho-L-seryl-[protein] + ADP + H(+)</text>
        <dbReference type="Rhea" id="RHEA:17989"/>
        <dbReference type="Rhea" id="RHEA-COMP:9863"/>
        <dbReference type="Rhea" id="RHEA-COMP:11604"/>
        <dbReference type="ChEBI" id="CHEBI:15378"/>
        <dbReference type="ChEBI" id="CHEBI:29999"/>
        <dbReference type="ChEBI" id="CHEBI:30616"/>
        <dbReference type="ChEBI" id="CHEBI:83421"/>
        <dbReference type="ChEBI" id="CHEBI:456216"/>
        <dbReference type="EC" id="2.7.11.1"/>
    </reaction>
</comment>
<feature type="compositionally biased region" description="Polar residues" evidence="10">
    <location>
        <begin position="350"/>
        <end position="373"/>
    </location>
</feature>
<evidence type="ECO:0000256" key="9">
    <source>
        <dbReference type="ARBA" id="ARBA00048679"/>
    </source>
</evidence>
<dbReference type="InterPro" id="IPR014009">
    <property type="entry name" value="PIK_FAT"/>
</dbReference>
<dbReference type="Gene3D" id="3.30.1010.10">
    <property type="entry name" value="Phosphatidylinositol 3-kinase Catalytic Subunit, Chain A, domain 4"/>
    <property type="match status" value="1"/>
</dbReference>
<dbReference type="SMART" id="SM01343">
    <property type="entry name" value="FATC"/>
    <property type="match status" value="1"/>
</dbReference>
<evidence type="ECO:0000256" key="10">
    <source>
        <dbReference type="SAM" id="MobiDB-lite"/>
    </source>
</evidence>
<organism evidence="13 14">
    <name type="scientific">Tritrichomonas foetus</name>
    <dbReference type="NCBI Taxonomy" id="1144522"/>
    <lineage>
        <taxon>Eukaryota</taxon>
        <taxon>Metamonada</taxon>
        <taxon>Parabasalia</taxon>
        <taxon>Tritrichomonadida</taxon>
        <taxon>Tritrichomonadidae</taxon>
        <taxon>Tritrichomonas</taxon>
    </lineage>
</organism>
<evidence type="ECO:0000313" key="14">
    <source>
        <dbReference type="Proteomes" id="UP000179807"/>
    </source>
</evidence>
<dbReference type="InterPro" id="IPR050517">
    <property type="entry name" value="DDR_Repair_Kinase"/>
</dbReference>
<reference evidence="13" key="1">
    <citation type="submission" date="2016-10" db="EMBL/GenBank/DDBJ databases">
        <authorList>
            <person name="Benchimol M."/>
            <person name="Almeida L.G."/>
            <person name="Vasconcelos A.T."/>
            <person name="Perreira-Neves A."/>
            <person name="Rosa I.A."/>
            <person name="Tasca T."/>
            <person name="Bogo M.R."/>
            <person name="de Souza W."/>
        </authorList>
    </citation>
    <scope>NUCLEOTIDE SEQUENCE [LARGE SCALE GENOMIC DNA]</scope>
    <source>
        <strain evidence="13">K</strain>
    </source>
</reference>
<dbReference type="GO" id="GO:0031929">
    <property type="term" value="P:TOR signaling"/>
    <property type="evidence" value="ECO:0007669"/>
    <property type="project" value="TreeGrafter"/>
</dbReference>
<dbReference type="Proteomes" id="UP000179807">
    <property type="component" value="Unassembled WGS sequence"/>
</dbReference>
<evidence type="ECO:0000256" key="7">
    <source>
        <dbReference type="ARBA" id="ARBA00022840"/>
    </source>
</evidence>
<dbReference type="GO" id="GO:0005737">
    <property type="term" value="C:cytoplasm"/>
    <property type="evidence" value="ECO:0007669"/>
    <property type="project" value="TreeGrafter"/>
</dbReference>
<feature type="compositionally biased region" description="Polar residues" evidence="10">
    <location>
        <begin position="2330"/>
        <end position="2341"/>
    </location>
</feature>
<dbReference type="Pfam" id="PF02259">
    <property type="entry name" value="FAT"/>
    <property type="match status" value="1"/>
</dbReference>
<comment type="catalytic activity">
    <reaction evidence="8">
        <text>L-threonyl-[protein] + ATP = O-phospho-L-threonyl-[protein] + ADP + H(+)</text>
        <dbReference type="Rhea" id="RHEA:46608"/>
        <dbReference type="Rhea" id="RHEA-COMP:11060"/>
        <dbReference type="Rhea" id="RHEA-COMP:11605"/>
        <dbReference type="ChEBI" id="CHEBI:15378"/>
        <dbReference type="ChEBI" id="CHEBI:30013"/>
        <dbReference type="ChEBI" id="CHEBI:30616"/>
        <dbReference type="ChEBI" id="CHEBI:61977"/>
        <dbReference type="ChEBI" id="CHEBI:456216"/>
        <dbReference type="EC" id="2.7.11.1"/>
    </reaction>
</comment>
<dbReference type="SMART" id="SM01345">
    <property type="entry name" value="Rapamycin_bind"/>
    <property type="match status" value="1"/>
</dbReference>
<dbReference type="InterPro" id="IPR003151">
    <property type="entry name" value="PIK-rel_kinase_FAT"/>
</dbReference>
<dbReference type="Gene3D" id="1.10.1070.11">
    <property type="entry name" value="Phosphatidylinositol 3-/4-kinase, catalytic domain"/>
    <property type="match status" value="1"/>
</dbReference>
<dbReference type="GO" id="GO:0031931">
    <property type="term" value="C:TORC1 complex"/>
    <property type="evidence" value="ECO:0007669"/>
    <property type="project" value="TreeGrafter"/>
</dbReference>
<comment type="caution">
    <text evidence="13">The sequence shown here is derived from an EMBL/GenBank/DDBJ whole genome shotgun (WGS) entry which is preliminary data.</text>
</comment>
<dbReference type="Pfam" id="PF02260">
    <property type="entry name" value="FATC"/>
    <property type="match status" value="1"/>
</dbReference>
<dbReference type="GeneID" id="94830724"/>
<comment type="similarity">
    <text evidence="1">Belongs to the PI3/PI4-kinase family.</text>
</comment>
<dbReference type="InterPro" id="IPR016024">
    <property type="entry name" value="ARM-type_fold"/>
</dbReference>
<keyword evidence="7" id="KW-0067">ATP-binding</keyword>
<gene>
    <name evidence="13" type="ORF">TRFO_11408</name>
</gene>
<dbReference type="GO" id="GO:0016242">
    <property type="term" value="P:negative regulation of macroautophagy"/>
    <property type="evidence" value="ECO:0007669"/>
    <property type="project" value="TreeGrafter"/>
</dbReference>
<keyword evidence="5" id="KW-0547">Nucleotide-binding</keyword>
<evidence type="ECO:0000256" key="3">
    <source>
        <dbReference type="ARBA" id="ARBA00022679"/>
    </source>
</evidence>
<dbReference type="GO" id="GO:0005524">
    <property type="term" value="F:ATP binding"/>
    <property type="evidence" value="ECO:0007669"/>
    <property type="project" value="UniProtKB-KW"/>
</dbReference>
<dbReference type="InterPro" id="IPR011009">
    <property type="entry name" value="Kinase-like_dom_sf"/>
</dbReference>
<feature type="region of interest" description="Disordered" evidence="10">
    <location>
        <begin position="2330"/>
        <end position="2438"/>
    </location>
</feature>
<dbReference type="PROSITE" id="PS50290">
    <property type="entry name" value="PI3_4_KINASE_3"/>
    <property type="match status" value="1"/>
</dbReference>
<dbReference type="InterPro" id="IPR003152">
    <property type="entry name" value="FATC_dom"/>
</dbReference>
<evidence type="ECO:0000256" key="8">
    <source>
        <dbReference type="ARBA" id="ARBA00047899"/>
    </source>
</evidence>
<feature type="compositionally biased region" description="Low complexity" evidence="10">
    <location>
        <begin position="2342"/>
        <end position="2367"/>
    </location>
</feature>
<accession>A0A1J4J3U2</accession>
<dbReference type="GO" id="GO:0005634">
    <property type="term" value="C:nucleus"/>
    <property type="evidence" value="ECO:0007669"/>
    <property type="project" value="TreeGrafter"/>
</dbReference>
<name>A0A1J4J3U2_9EUKA</name>
<dbReference type="Pfam" id="PF11865">
    <property type="entry name" value="mTOR_dom"/>
    <property type="match status" value="1"/>
</dbReference>
<evidence type="ECO:0000259" key="12">
    <source>
        <dbReference type="PROSITE" id="PS51189"/>
    </source>
</evidence>
<evidence type="ECO:0000256" key="6">
    <source>
        <dbReference type="ARBA" id="ARBA00022777"/>
    </source>
</evidence>
<protein>
    <recommendedName>
        <fullName evidence="2">non-specific serine/threonine protein kinase</fullName>
        <ecNumber evidence="2">2.7.11.1</ecNumber>
    </recommendedName>
</protein>
<dbReference type="Pfam" id="PF00454">
    <property type="entry name" value="PI3_PI4_kinase"/>
    <property type="match status" value="1"/>
</dbReference>
<dbReference type="GO" id="GO:0031932">
    <property type="term" value="C:TORC2 complex"/>
    <property type="evidence" value="ECO:0007669"/>
    <property type="project" value="TreeGrafter"/>
</dbReference>
<dbReference type="InterPro" id="IPR024585">
    <property type="entry name" value="mTOR_dom"/>
</dbReference>
<evidence type="ECO:0000256" key="1">
    <source>
        <dbReference type="ARBA" id="ARBA00011031"/>
    </source>
</evidence>
<dbReference type="SUPFAM" id="SSF56112">
    <property type="entry name" value="Protein kinase-like (PK-like)"/>
    <property type="match status" value="1"/>
</dbReference>
<feature type="domain" description="PI3K/PI4K catalytic" evidence="11">
    <location>
        <begin position="2050"/>
        <end position="2362"/>
    </location>
</feature>
<dbReference type="CDD" id="cd05169">
    <property type="entry name" value="PIKKc_TOR"/>
    <property type="match status" value="1"/>
</dbReference>
<dbReference type="PROSITE" id="PS51189">
    <property type="entry name" value="FAT"/>
    <property type="match status" value="1"/>
</dbReference>
<keyword evidence="14" id="KW-1185">Reference proteome</keyword>
<dbReference type="GO" id="GO:0004674">
    <property type="term" value="F:protein serine/threonine kinase activity"/>
    <property type="evidence" value="ECO:0007669"/>
    <property type="project" value="UniProtKB-EC"/>
</dbReference>
<dbReference type="InterPro" id="IPR011989">
    <property type="entry name" value="ARM-like"/>
</dbReference>
<dbReference type="InterPro" id="IPR018936">
    <property type="entry name" value="PI3/4_kinase_CS"/>
</dbReference>
<dbReference type="InterPro" id="IPR000403">
    <property type="entry name" value="PI3/4_kinase_cat_dom"/>
</dbReference>
<dbReference type="InterPro" id="IPR009076">
    <property type="entry name" value="FRB_dom"/>
</dbReference>
<dbReference type="PANTHER" id="PTHR11139:SF9">
    <property type="entry name" value="SERINE_THREONINE-PROTEIN KINASE MTOR"/>
    <property type="match status" value="1"/>
</dbReference>
<dbReference type="RefSeq" id="XP_068347257.1">
    <property type="nucleotide sequence ID" value="XM_068496020.1"/>
</dbReference>
<dbReference type="Pfam" id="PF08771">
    <property type="entry name" value="FRB_dom"/>
    <property type="match status" value="1"/>
</dbReference>
<evidence type="ECO:0000256" key="5">
    <source>
        <dbReference type="ARBA" id="ARBA00022741"/>
    </source>
</evidence>
<dbReference type="InterPro" id="IPR026683">
    <property type="entry name" value="TOR_cat"/>
</dbReference>
<evidence type="ECO:0000259" key="11">
    <source>
        <dbReference type="PROSITE" id="PS50290"/>
    </source>
</evidence>
<keyword evidence="3" id="KW-0808">Transferase</keyword>
<feature type="compositionally biased region" description="Low complexity" evidence="10">
    <location>
        <begin position="2374"/>
        <end position="2429"/>
    </location>
</feature>
<dbReference type="PANTHER" id="PTHR11139">
    <property type="entry name" value="ATAXIA TELANGIECTASIA MUTATED ATM -RELATED"/>
    <property type="match status" value="1"/>
</dbReference>
<feature type="domain" description="FAT" evidence="12">
    <location>
        <begin position="1374"/>
        <end position="1876"/>
    </location>
</feature>
<dbReference type="InterPro" id="IPR036940">
    <property type="entry name" value="PI3/4_kinase_cat_sf"/>
</dbReference>
<dbReference type="Gene3D" id="1.25.10.10">
    <property type="entry name" value="Leucine-rich Repeat Variant"/>
    <property type="match status" value="2"/>
</dbReference>
<evidence type="ECO:0000313" key="13">
    <source>
        <dbReference type="EMBL" id="OHS94120.1"/>
    </source>
</evidence>
<keyword evidence="4" id="KW-0677">Repeat</keyword>
<evidence type="ECO:0000256" key="4">
    <source>
        <dbReference type="ARBA" id="ARBA00022737"/>
    </source>
</evidence>
<dbReference type="EC" id="2.7.11.1" evidence="2"/>
<sequence>MELRKLVIPATFEEILKLYHDYKRLIFNVWCNMHYHELKISKQSMLTQITSIVKSNDPQRSIKACIGIRILGKIHPIRLDELLRQLSNLLPCEEKAYSDFISYILAKFCRRHYLKELRFITYQLSRCNQWLHESFPSSQVTCALQILHWFAQFASSAILSSSQQFFDALSVGQFHQNCEVRMKCFSIGNTFHERSIKIPTVLPVFDIFNKSLSLINSEKVNEIHGSLLVLSNYARNHPSVISERAASLMNTCRFLMQHDQKCIATAAVNLLVDLGPLDPVEFRTKHCQALNLALFGSQKIPLDLANQLISAMKCFPDIFATKIPEIISFLQGMIQHIKYHDKSQNNESININPKTDNLISDNLEQPNEMNDNDQLIDKNENDSVGNELQDKDDESIEKNKNSEILTACFKLIHAISEIIPSEFPNIPVIREILLDSPLNNDFYTIITPLFANYHDLWNRIKNEICERLLKIKKFIPVHLNIISVLPSLSDSQNEKLYELIHPLLYNSDPEIKSRIPAALFALNKDIYSESYANLLNKILSICVSETSPTIRLAILKSIHPPFSPYLSYPDQLEFFSLLVNDDSFSVRREALYILGELSVNNPSMILPIFRRVLLDALFICDSSPLLRLQAQTTRCLTMIIQFADPILPVYIPVFIPIALNYLHLRFAHKEPGAENDTDTPFLCQHLPVSISFHESQDSVNASLIQRVSQQTIFEQEYSAYVVVNFIDTIALSCQKQRSLLEEKYVEITNLFLDILEQNTNKLIAISCLKALSYIIDFIGPNAITGFPTLLTTLFNLGSKFTSTKIHAGIFKVYGRFGPITPIDIYESNLQPENDEQNILDVSQIGSQISYSDWYLSISASAILFILEDTNLSSLHFHALKLLSSWPLITSPSSQPFFNKFVRYLFMAVRTAPADEKEQYFPLIHTILQNDREWMKPFASHFAKLIEELMDSPFLHHALELTPELVKSLGDAFAPFLPKIVSILLDTLFNTEMTQPRIAIKVLFALTKLSTFASDYVFIILRQMVEVVFNPMLKSDVVLAALLAMTNLVQKYDCSSYMSLLSRSVFQCVIHPEERIRNASIKLLISLNPNTLYDTYKQTAINLLKANNMFNDKAEELIHSLPESPLMTPNNNDDDDSENLEFTNYENLEEKITSNFGSLSNYSSTGNLSTMSSLSGMNNLSSLSGTNSLSGMSSHSKMSDLASMSKNYSNCTNNVTIVTGETTTLSFNKINEHFPISSSENRRRSSNYQNEDLSIDEESLIKSSFCKQTFSPGQWKDWCRTFVLTSIKEAPSRIIQDCYEIAHMCYGFASKLFHSAFLSCWAKLSEKGKNEICINITRALTQTDSGIPMYVLTTLVGLAEFMERTDQHLMISYYSLAKAAQRAEKLPFALFCIQKLEKLNSQSIESLFRIYSQLAMEDDVHGLVHSLRHNEEINITPKLAEQLGDWSTALRLYKENESHETFLSLLGSLSMLNDWNALYDLYHHFDNLPATVKSESARFFAGAFYQKRDWEKYEQTIKHAPSDCVDSIVVQCLANRARNLPYKELVLSGFESLGMNAGPLFPHGFSSLVPFIVQAQQLVELYEASDSNTNAICLEEKWKLRTNNAHLTFQQIQPLLMMRINLLGKENAQNEILTLLKLSRNSGEWTLHDHFFNLYFPNFELNSSNVSVIFEHCVSLWKRQDKDKAIDILNNLIENHLKPQILLNNNHIDDDSIKILYERALITQARWIVRAKCSDNEGETLCKAASICESIMETHRKAKLFFSYTQLRLYNIKEGDRMEHAINAIKGFISSAKGISEMMQLSSIFFRAGKFSKVMDAVENDMKKLKLELWLPLIPQLFSQLSNTNQRLANFAHITIKNALAKHHHLVIIPLLFAQEFQPGAKEICMKMLSDFQKRQPETYQNALIIYAGLLYACMTKTEQWLDALNSINELYKQGNLEEMKNTFERLFSNIKSQKSDSDLLFNRLYAERIAALAPAFRRFFTSKNRRHIESLWPEYRSMCAAMKSDIDGMSSIPTRFVAPLLSDIRNVNIAVPGTYDPTAPKDSINTISKFAASMDVFPSKQRPKRFAIIGKDGREFWYLLKGHEDLRLDQSVVQLFSLINTFIPSSMPKIVTNFIMPLSPSVGVIQWIPGSDTMFKLIREYRATRGLPVDIEARSMIARTIQKFDNLRPIQRLETLREVIKETPDDALADIMWLKAPNAESWVKRISTFSKTSALMSVVGYIIGLGDRHPSNIMIHKFTGSVIHVDFGDCFEFARDRVRFPELIPFRLTRFMIKAFGPSGIDGSFRKSCMDMIGLVRSRREDVMSSLEIFAHAPIVNVGKQQPNINLSCTPENTNNPTTIKSNVNSTSSTDMSTTTTTNNNNNNNSNGIVITFNNSNKNNKNNETSNHLTKISNNNSNNNNNYNNNNNKNNNINITTGSGSVGQSSVGVKANRKNAKDEQEENINKLFERICDKINGNDFNEEKETGHRLTQEEQVSGLIQSATDLYHMAHLYHGWKPLW</sequence>
<evidence type="ECO:0000256" key="2">
    <source>
        <dbReference type="ARBA" id="ARBA00012513"/>
    </source>
</evidence>
<feature type="region of interest" description="Disordered" evidence="10">
    <location>
        <begin position="350"/>
        <end position="395"/>
    </location>
</feature>